<dbReference type="GO" id="GO:0020037">
    <property type="term" value="F:heme binding"/>
    <property type="evidence" value="ECO:0007669"/>
    <property type="project" value="InterPro"/>
</dbReference>
<accession>A0A2T6BQ93</accession>
<dbReference type="Pfam" id="PF01152">
    <property type="entry name" value="Bac_globin"/>
    <property type="match status" value="1"/>
</dbReference>
<dbReference type="AlphaFoldDB" id="A0A2T6BQ93"/>
<evidence type="ECO:0000313" key="6">
    <source>
        <dbReference type="EMBL" id="PTX58261.1"/>
    </source>
</evidence>
<evidence type="ECO:0000313" key="7">
    <source>
        <dbReference type="Proteomes" id="UP000244240"/>
    </source>
</evidence>
<keyword evidence="7" id="KW-1185">Reference proteome</keyword>
<keyword evidence="1" id="KW-0813">Transport</keyword>
<dbReference type="GO" id="GO:0019825">
    <property type="term" value="F:oxygen binding"/>
    <property type="evidence" value="ECO:0007669"/>
    <property type="project" value="InterPro"/>
</dbReference>
<feature type="binding site" description="distal binding residue" evidence="5">
    <location>
        <position position="48"/>
    </location>
    <ligand>
        <name>heme</name>
        <dbReference type="ChEBI" id="CHEBI:30413"/>
    </ligand>
    <ligandPart>
        <name>Fe</name>
        <dbReference type="ChEBI" id="CHEBI:18248"/>
    </ligandPart>
</feature>
<organism evidence="6 7">
    <name type="scientific">Melghirimyces profundicolus</name>
    <dbReference type="NCBI Taxonomy" id="1242148"/>
    <lineage>
        <taxon>Bacteria</taxon>
        <taxon>Bacillati</taxon>
        <taxon>Bacillota</taxon>
        <taxon>Bacilli</taxon>
        <taxon>Bacillales</taxon>
        <taxon>Thermoactinomycetaceae</taxon>
        <taxon>Melghirimyces</taxon>
    </lineage>
</organism>
<keyword evidence="2 5" id="KW-0349">Heme</keyword>
<protein>
    <submittedName>
        <fullName evidence="6">Hemoglobin</fullName>
    </submittedName>
</protein>
<dbReference type="RefSeq" id="WP_108024546.1">
    <property type="nucleotide sequence ID" value="NZ_QBKR01000017.1"/>
</dbReference>
<reference evidence="6 7" key="1">
    <citation type="submission" date="2018-04" db="EMBL/GenBank/DDBJ databases">
        <title>Genomic Encyclopedia of Archaeal and Bacterial Type Strains, Phase II (KMG-II): from individual species to whole genera.</title>
        <authorList>
            <person name="Goeker M."/>
        </authorList>
    </citation>
    <scope>NUCLEOTIDE SEQUENCE [LARGE SCALE GENOMIC DNA]</scope>
    <source>
        <strain evidence="6 7">DSM 45787</strain>
    </source>
</reference>
<dbReference type="InterPro" id="IPR012292">
    <property type="entry name" value="Globin/Proto"/>
</dbReference>
<evidence type="ECO:0000256" key="5">
    <source>
        <dbReference type="PIRSR" id="PIRSR601486-1"/>
    </source>
</evidence>
<name>A0A2T6BQ93_9BACL</name>
<dbReference type="SUPFAM" id="SSF46458">
    <property type="entry name" value="Globin-like"/>
    <property type="match status" value="1"/>
</dbReference>
<sequence length="121" mass="13844">MTNHSLYEALGGKEGIAAVVNEFYDRMITDESVSHYFLDTDTDALRDHQITYFISHVLGGPKEYKGSTLRHAHKGLHITFEAYETAIRHMNGALRKYNVPIDIRVTIEAFLRSVKPHIIEK</sequence>
<feature type="binding site" description="distal binding residue" evidence="5">
    <location>
        <position position="73"/>
    </location>
    <ligand>
        <name>heme</name>
        <dbReference type="ChEBI" id="CHEBI:30413"/>
    </ligand>
    <ligandPart>
        <name>Fe</name>
        <dbReference type="ChEBI" id="CHEBI:18248"/>
    </ligandPart>
</feature>
<dbReference type="InterPro" id="IPR009050">
    <property type="entry name" value="Globin-like_sf"/>
</dbReference>
<evidence type="ECO:0000256" key="3">
    <source>
        <dbReference type="ARBA" id="ARBA00022723"/>
    </source>
</evidence>
<dbReference type="CDD" id="cd00454">
    <property type="entry name" value="TrHb1_N"/>
    <property type="match status" value="1"/>
</dbReference>
<evidence type="ECO:0000256" key="1">
    <source>
        <dbReference type="ARBA" id="ARBA00022448"/>
    </source>
</evidence>
<keyword evidence="4 5" id="KW-0408">Iron</keyword>
<keyword evidence="3 5" id="KW-0479">Metal-binding</keyword>
<evidence type="ECO:0000256" key="4">
    <source>
        <dbReference type="ARBA" id="ARBA00023004"/>
    </source>
</evidence>
<evidence type="ECO:0000256" key="2">
    <source>
        <dbReference type="ARBA" id="ARBA00022617"/>
    </source>
</evidence>
<dbReference type="OrthoDB" id="9795814at2"/>
<comment type="caution">
    <text evidence="6">The sequence shown here is derived from an EMBL/GenBank/DDBJ whole genome shotgun (WGS) entry which is preliminary data.</text>
</comment>
<dbReference type="Proteomes" id="UP000244240">
    <property type="component" value="Unassembled WGS sequence"/>
</dbReference>
<dbReference type="EMBL" id="QBKR01000017">
    <property type="protein sequence ID" value="PTX58261.1"/>
    <property type="molecule type" value="Genomic_DNA"/>
</dbReference>
<dbReference type="GO" id="GO:0046872">
    <property type="term" value="F:metal ion binding"/>
    <property type="evidence" value="ECO:0007669"/>
    <property type="project" value="UniProtKB-KW"/>
</dbReference>
<gene>
    <name evidence="6" type="ORF">C8P63_1178</name>
</gene>
<proteinExistence type="predicted"/>
<dbReference type="InterPro" id="IPR001486">
    <property type="entry name" value="Hemoglobin_trunc"/>
</dbReference>
<dbReference type="Gene3D" id="1.10.490.10">
    <property type="entry name" value="Globins"/>
    <property type="match status" value="1"/>
</dbReference>